<feature type="region of interest" description="Disordered" evidence="1">
    <location>
        <begin position="193"/>
        <end position="212"/>
    </location>
</feature>
<sequence length="801" mass="85786">MLNENLENLASCLQRQTEDGLASLLDPWLGQHGVRLVEPAICQVSQKVRIAFSSALTGVLIPEMQRLLSVGLISPSQKEEDRLALLRSVSLSLAPPTPDYTSVGGATDFVAPASTASSPYSSKRQSLSWPTQDPMSSRTSFEQNAYLSVDLSEDHSSGAGGREDARHPARHTSLDLSYAGPFGNYTSLSSICAPSPSTNEAAQQHSPASYHSLGDAGMLLRYGSQSPTSLSSPLQDQQDMLLTTTSSERRSPSHEFRGLIIASSPTKSQQHVSGSSCLEPLHVPPTQQRSDVPDRSREQSSPPTTALQQQQQDIMQQLMMSMPGSSSNNSTSLTSQGHQDMMMAIQQNLREYSLSSHSHSTAGAGPGLLHETTAFGSPAHPHQGLIPAADSSSRHRGSSQGASNVFRSLPSTPAPRQPPTDSLKDMFSQGFVPSENNVSASTANTNTSNSNSLLSVALNQVSMNAQQQQQQQQGILPRRSLPDSFNSPFGHIPPPPPPHHHHQVQHSHHHHEVATHHRYHQGTLSSSSSPRALTTTSNNTSRHMSHPSCSDWLSMSTPAGTDIMDFQAIHGSNSFPQSGLPSIPSRHDLELLLGLQAAGGSGGSAASSGASLLFGGANTTTGNPTSYQHLSQGGSPNQQHQILSELMGESCGRLDLSMGGYFTAGAALAAAAAAAGMGTEVLPPRFKVLPLMVQQRILGLTTSSCVISIKDFDDKVVSKMTQLVDNYGVDEALAMLTHLEHRMRTKQGVMKNGPGYLDVAVSSHLDMLKVMDIIMSILWSLLGRRQHDRFKEKVMVPGPDN</sequence>
<feature type="compositionally biased region" description="Low complexity" evidence="1">
    <location>
        <begin position="436"/>
        <end position="446"/>
    </location>
</feature>
<feature type="compositionally biased region" description="Polar residues" evidence="1">
    <location>
        <begin position="264"/>
        <end position="276"/>
    </location>
</feature>
<feature type="compositionally biased region" description="Polar residues" evidence="1">
    <location>
        <begin position="193"/>
        <end position="209"/>
    </location>
</feature>
<evidence type="ECO:0000256" key="1">
    <source>
        <dbReference type="SAM" id="MobiDB-lite"/>
    </source>
</evidence>
<feature type="region of interest" description="Disordered" evidence="1">
    <location>
        <begin position="352"/>
        <end position="446"/>
    </location>
</feature>
<dbReference type="OrthoDB" id="550482at2759"/>
<protein>
    <submittedName>
        <fullName evidence="2">Uncharacterized protein</fullName>
    </submittedName>
</protein>
<feature type="region of interest" description="Disordered" evidence="1">
    <location>
        <begin position="463"/>
        <end position="549"/>
    </location>
</feature>
<feature type="region of interest" description="Disordered" evidence="1">
    <location>
        <begin position="114"/>
        <end position="139"/>
    </location>
</feature>
<accession>A0A250X7E5</accession>
<feature type="compositionally biased region" description="Low complexity" evidence="1">
    <location>
        <begin position="463"/>
        <end position="473"/>
    </location>
</feature>
<dbReference type="EMBL" id="BEGY01000038">
    <property type="protein sequence ID" value="GAX79011.1"/>
    <property type="molecule type" value="Genomic_DNA"/>
</dbReference>
<gene>
    <name evidence="2" type="ORF">CEUSTIGMA_g6451.t1</name>
</gene>
<dbReference type="Proteomes" id="UP000232323">
    <property type="component" value="Unassembled WGS sequence"/>
</dbReference>
<feature type="compositionally biased region" description="Polar residues" evidence="1">
    <location>
        <begin position="123"/>
        <end position="139"/>
    </location>
</feature>
<evidence type="ECO:0000313" key="2">
    <source>
        <dbReference type="EMBL" id="GAX79011.1"/>
    </source>
</evidence>
<proteinExistence type="predicted"/>
<reference evidence="2 3" key="1">
    <citation type="submission" date="2017-08" db="EMBL/GenBank/DDBJ databases">
        <title>Acidophilic green algal genome provides insights into adaptation to an acidic environment.</title>
        <authorList>
            <person name="Hirooka S."/>
            <person name="Hirose Y."/>
            <person name="Kanesaki Y."/>
            <person name="Higuchi S."/>
            <person name="Fujiwara T."/>
            <person name="Onuma R."/>
            <person name="Era A."/>
            <person name="Ohbayashi R."/>
            <person name="Uzuka A."/>
            <person name="Nozaki H."/>
            <person name="Yoshikawa H."/>
            <person name="Miyagishima S.Y."/>
        </authorList>
    </citation>
    <scope>NUCLEOTIDE SEQUENCE [LARGE SCALE GENOMIC DNA]</scope>
    <source>
        <strain evidence="2 3">NIES-2499</strain>
    </source>
</reference>
<organism evidence="2 3">
    <name type="scientific">Chlamydomonas eustigma</name>
    <dbReference type="NCBI Taxonomy" id="1157962"/>
    <lineage>
        <taxon>Eukaryota</taxon>
        <taxon>Viridiplantae</taxon>
        <taxon>Chlorophyta</taxon>
        <taxon>core chlorophytes</taxon>
        <taxon>Chlorophyceae</taxon>
        <taxon>CS clade</taxon>
        <taxon>Chlamydomonadales</taxon>
        <taxon>Chlamydomonadaceae</taxon>
        <taxon>Chlamydomonas</taxon>
    </lineage>
</organism>
<feature type="compositionally biased region" description="Basic residues" evidence="1">
    <location>
        <begin position="498"/>
        <end position="520"/>
    </location>
</feature>
<feature type="compositionally biased region" description="Polar residues" evidence="1">
    <location>
        <begin position="398"/>
        <end position="411"/>
    </location>
</feature>
<evidence type="ECO:0000313" key="3">
    <source>
        <dbReference type="Proteomes" id="UP000232323"/>
    </source>
</evidence>
<feature type="compositionally biased region" description="Polar residues" evidence="1">
    <location>
        <begin position="522"/>
        <end position="549"/>
    </location>
</feature>
<comment type="caution">
    <text evidence="2">The sequence shown here is derived from an EMBL/GenBank/DDBJ whole genome shotgun (WGS) entry which is preliminary data.</text>
</comment>
<name>A0A250X7E5_9CHLO</name>
<dbReference type="AlphaFoldDB" id="A0A250X7E5"/>
<feature type="compositionally biased region" description="Polar residues" evidence="1">
    <location>
        <begin position="352"/>
        <end position="361"/>
    </location>
</feature>
<keyword evidence="3" id="KW-1185">Reference proteome</keyword>
<feature type="region of interest" description="Disordered" evidence="1">
    <location>
        <begin position="264"/>
        <end position="311"/>
    </location>
</feature>